<feature type="binding site" evidence="10">
    <location>
        <begin position="461"/>
        <end position="462"/>
    </location>
    <ligand>
        <name>L-glutamate</name>
        <dbReference type="ChEBI" id="CHEBI:29985"/>
    </ligand>
</feature>
<dbReference type="Pfam" id="PF01019">
    <property type="entry name" value="G_glu_transpept"/>
    <property type="match status" value="1"/>
</dbReference>
<comment type="PTM">
    <text evidence="11">Cleaved by autocatalysis into a large and a small subunit.</text>
</comment>
<dbReference type="InterPro" id="IPR000101">
    <property type="entry name" value="GGT_peptidase"/>
</dbReference>
<reference evidence="12" key="1">
    <citation type="submission" date="2022-02" db="EMBL/GenBank/DDBJ databases">
        <title>Vibrio sp. nov, a new bacterium isolated from seawater.</title>
        <authorList>
            <person name="Yuan Y."/>
        </authorList>
    </citation>
    <scope>NUCLEOTIDE SEQUENCE</scope>
    <source>
        <strain evidence="12">ZSDZ65</strain>
    </source>
</reference>
<feature type="binding site" evidence="10">
    <location>
        <position position="437"/>
    </location>
    <ligand>
        <name>L-glutamate</name>
        <dbReference type="ChEBI" id="CHEBI:29985"/>
    </ligand>
</feature>
<comment type="subunit">
    <text evidence="11">This enzyme consists of two polypeptide chains, which are synthesized in precursor form from a single polypeptide.</text>
</comment>
<evidence type="ECO:0000256" key="9">
    <source>
        <dbReference type="PIRSR" id="PIRSR600101-1"/>
    </source>
</evidence>
<feature type="active site" description="Nucleophile" evidence="9">
    <location>
        <position position="397"/>
    </location>
</feature>
<dbReference type="GO" id="GO:0036374">
    <property type="term" value="F:glutathione hydrolase activity"/>
    <property type="evidence" value="ECO:0007669"/>
    <property type="project" value="UniProtKB-UniRule"/>
</dbReference>
<keyword evidence="5 11" id="KW-0378">Hydrolase</keyword>
<dbReference type="SUPFAM" id="SSF56235">
    <property type="entry name" value="N-terminal nucleophile aminohydrolases (Ntn hydrolases)"/>
    <property type="match status" value="1"/>
</dbReference>
<dbReference type="Proteomes" id="UP001155587">
    <property type="component" value="Unassembled WGS sequence"/>
</dbReference>
<evidence type="ECO:0000256" key="2">
    <source>
        <dbReference type="ARBA" id="ARBA00001089"/>
    </source>
</evidence>
<organism evidence="12 13">
    <name type="scientific">Vibrio qingdaonensis</name>
    <dbReference type="NCBI Taxonomy" id="2829491"/>
    <lineage>
        <taxon>Bacteria</taxon>
        <taxon>Pseudomonadati</taxon>
        <taxon>Pseudomonadota</taxon>
        <taxon>Gammaproteobacteria</taxon>
        <taxon>Vibrionales</taxon>
        <taxon>Vibrionaceae</taxon>
        <taxon>Vibrio</taxon>
    </lineage>
</organism>
<dbReference type="Gene3D" id="1.10.246.130">
    <property type="match status" value="1"/>
</dbReference>
<evidence type="ECO:0000256" key="10">
    <source>
        <dbReference type="PIRSR" id="PIRSR600101-2"/>
    </source>
</evidence>
<evidence type="ECO:0000313" key="12">
    <source>
        <dbReference type="EMBL" id="MCW8344696.1"/>
    </source>
</evidence>
<comment type="pathway">
    <text evidence="11">Sulfur metabolism; glutathione metabolism.</text>
</comment>
<proteinExistence type="inferred from homology"/>
<evidence type="ECO:0000256" key="1">
    <source>
        <dbReference type="ARBA" id="ARBA00001049"/>
    </source>
</evidence>
<feature type="binding site" evidence="10">
    <location>
        <position position="483"/>
    </location>
    <ligand>
        <name>L-glutamate</name>
        <dbReference type="ChEBI" id="CHEBI:29985"/>
    </ligand>
</feature>
<dbReference type="PANTHER" id="PTHR43199:SF1">
    <property type="entry name" value="GLUTATHIONE HYDROLASE PROENZYME"/>
    <property type="match status" value="1"/>
</dbReference>
<name>A0A9X3CJX7_9VIBR</name>
<dbReference type="PRINTS" id="PR01210">
    <property type="entry name" value="GGTRANSPTASE"/>
</dbReference>
<accession>A0A9X3CJX7</accession>
<comment type="catalytic activity">
    <reaction evidence="2 11">
        <text>glutathione + H2O = L-cysteinylglycine + L-glutamate</text>
        <dbReference type="Rhea" id="RHEA:28807"/>
        <dbReference type="ChEBI" id="CHEBI:15377"/>
        <dbReference type="ChEBI" id="CHEBI:29985"/>
        <dbReference type="ChEBI" id="CHEBI:57925"/>
        <dbReference type="ChEBI" id="CHEBI:61694"/>
        <dbReference type="EC" id="3.4.19.13"/>
    </reaction>
</comment>
<dbReference type="GO" id="GO:0006750">
    <property type="term" value="P:glutathione biosynthetic process"/>
    <property type="evidence" value="ECO:0007669"/>
    <property type="project" value="UniProtKB-KW"/>
</dbReference>
<dbReference type="GO" id="GO:0006751">
    <property type="term" value="P:glutathione catabolic process"/>
    <property type="evidence" value="ECO:0007669"/>
    <property type="project" value="UniProtKB-UniRule"/>
</dbReference>
<keyword evidence="7 11" id="KW-0012">Acyltransferase</keyword>
<dbReference type="GO" id="GO:0103068">
    <property type="term" value="F:leukotriene C4 gamma-glutamyl transferase activity"/>
    <property type="evidence" value="ECO:0007669"/>
    <property type="project" value="UniProtKB-EC"/>
</dbReference>
<comment type="similarity">
    <text evidence="3 11">Belongs to the gamma-glutamyltransferase family.</text>
</comment>
<dbReference type="EC" id="2.3.2.2" evidence="11"/>
<evidence type="ECO:0000256" key="5">
    <source>
        <dbReference type="ARBA" id="ARBA00022801"/>
    </source>
</evidence>
<keyword evidence="11" id="KW-0317">Glutathione biosynthesis</keyword>
<feature type="binding site" evidence="10">
    <location>
        <position position="108"/>
    </location>
    <ligand>
        <name>L-glutamate</name>
        <dbReference type="ChEBI" id="CHEBI:29985"/>
    </ligand>
</feature>
<comment type="catalytic activity">
    <reaction evidence="1 11">
        <text>an S-substituted glutathione + H2O = an S-substituted L-cysteinylglycine + L-glutamate</text>
        <dbReference type="Rhea" id="RHEA:59468"/>
        <dbReference type="ChEBI" id="CHEBI:15377"/>
        <dbReference type="ChEBI" id="CHEBI:29985"/>
        <dbReference type="ChEBI" id="CHEBI:90779"/>
        <dbReference type="ChEBI" id="CHEBI:143103"/>
        <dbReference type="EC" id="3.4.19.13"/>
    </reaction>
</comment>
<evidence type="ECO:0000256" key="6">
    <source>
        <dbReference type="ARBA" id="ARBA00023145"/>
    </source>
</evidence>
<gene>
    <name evidence="12" type="primary">ggt</name>
    <name evidence="12" type="ORF">MD535_01475</name>
</gene>
<dbReference type="PANTHER" id="PTHR43199">
    <property type="entry name" value="GLUTATHIONE HYDROLASE"/>
    <property type="match status" value="1"/>
</dbReference>
<protein>
    <recommendedName>
        <fullName evidence="11">Glutathione hydrolase proenzyme</fullName>
        <ecNumber evidence="11">2.3.2.2</ecNumber>
        <ecNumber evidence="11">3.4.19.13</ecNumber>
    </recommendedName>
    <component>
        <recommendedName>
            <fullName evidence="11">Glutathione hydrolase large chain</fullName>
        </recommendedName>
    </component>
    <component>
        <recommendedName>
            <fullName evidence="11">Glutathione hydrolase small chain</fullName>
        </recommendedName>
    </component>
</protein>
<dbReference type="EC" id="3.4.19.13" evidence="11"/>
<dbReference type="Gene3D" id="3.60.20.40">
    <property type="match status" value="1"/>
</dbReference>
<sequence length="576" mass="61601">MLPLLLFAVSSNAYSSQQATDAFAPESTTALETKSIVTAEDWMVTAANPTASQAGADVLARGGNAIDAMVAIQLTLGLVEPQSSGIGGGSFLVYWDAKDHHLTTYDGRETAPLNATGDLFIDDNGQPMKFYDAVVGGRSVGTPGTVKLLWDTHQKYGKLDWASLIEPTIALATQGFPISARLAALIEKDKAFLSRHPETRHYLLQGDGKAKTQGTVLRNPDYAKTLSLIASKGADGFYDGPVAQSIVDAVHNAKGNPGLLSREDLTQYSVVQRTPVCAPYKQYDVCGMGPPSSGALTIGQILMTIEPFNLATLGASNPISWQILADASRLAFADRGMYVADSDFFDVPTTELLNTDYIATRSALITPKKALPSAPHGTPVANLASLSKDQSLELPSTTHFNVIDSEGNVVSMTSSVENVFGSRVMASGFILNNELTDFSFVAEKNGEPVANRLEPGKRPRSSMAPTIVMKDDKPYMAIGSPGGSRIIGYVAQSIIAHVDWGMDIQQAINQPKMINRFGEMDIEANTALSEFSQQFESMGYSVKARDLNSGLHTIRISENGLEGAADPRREGVAIGK</sequence>
<keyword evidence="4 11" id="KW-0808">Transferase</keyword>
<evidence type="ECO:0000256" key="3">
    <source>
        <dbReference type="ARBA" id="ARBA00009381"/>
    </source>
</evidence>
<keyword evidence="6 11" id="KW-0865">Zymogen</keyword>
<dbReference type="InterPro" id="IPR043137">
    <property type="entry name" value="GGT_ssub_C"/>
</dbReference>
<dbReference type="InterPro" id="IPR051792">
    <property type="entry name" value="GGT_bact"/>
</dbReference>
<dbReference type="NCBIfam" id="TIGR00066">
    <property type="entry name" value="g_glut_trans"/>
    <property type="match status" value="1"/>
</dbReference>
<dbReference type="InterPro" id="IPR043138">
    <property type="entry name" value="GGT_lsub"/>
</dbReference>
<comment type="caution">
    <text evidence="12">The sequence shown here is derived from an EMBL/GenBank/DDBJ whole genome shotgun (WGS) entry which is preliminary data.</text>
</comment>
<evidence type="ECO:0000313" key="13">
    <source>
        <dbReference type="Proteomes" id="UP001155587"/>
    </source>
</evidence>
<evidence type="ECO:0000256" key="8">
    <source>
        <dbReference type="ARBA" id="ARBA00047417"/>
    </source>
</evidence>
<comment type="catalytic activity">
    <reaction evidence="8 11">
        <text>an N-terminal (5-L-glutamyl)-[peptide] + an alpha-amino acid = 5-L-glutamyl amino acid + an N-terminal L-alpha-aminoacyl-[peptide]</text>
        <dbReference type="Rhea" id="RHEA:23904"/>
        <dbReference type="Rhea" id="RHEA-COMP:9780"/>
        <dbReference type="Rhea" id="RHEA-COMP:9795"/>
        <dbReference type="ChEBI" id="CHEBI:77644"/>
        <dbReference type="ChEBI" id="CHEBI:78597"/>
        <dbReference type="ChEBI" id="CHEBI:78599"/>
        <dbReference type="ChEBI" id="CHEBI:78608"/>
        <dbReference type="EC" id="2.3.2.2"/>
    </reaction>
</comment>
<evidence type="ECO:0000256" key="11">
    <source>
        <dbReference type="RuleBase" id="RU368036"/>
    </source>
</evidence>
<dbReference type="InterPro" id="IPR029055">
    <property type="entry name" value="Ntn_hydrolases_N"/>
</dbReference>
<evidence type="ECO:0000256" key="7">
    <source>
        <dbReference type="ARBA" id="ARBA00023315"/>
    </source>
</evidence>
<keyword evidence="13" id="KW-1185">Reference proteome</keyword>
<dbReference type="EMBL" id="JAKRRY010000001">
    <property type="protein sequence ID" value="MCW8344696.1"/>
    <property type="molecule type" value="Genomic_DNA"/>
</dbReference>
<evidence type="ECO:0000256" key="4">
    <source>
        <dbReference type="ARBA" id="ARBA00022679"/>
    </source>
</evidence>
<dbReference type="AlphaFoldDB" id="A0A9X3CJX7"/>